<name>A0ABS5F8Z2_9PROT</name>
<keyword evidence="4" id="KW-1015">Disulfide bond</keyword>
<evidence type="ECO:0000256" key="2">
    <source>
        <dbReference type="ARBA" id="ARBA00022729"/>
    </source>
</evidence>
<evidence type="ECO:0000313" key="8">
    <source>
        <dbReference type="Proteomes" id="UP001196870"/>
    </source>
</evidence>
<dbReference type="InterPro" id="IPR036249">
    <property type="entry name" value="Thioredoxin-like_sf"/>
</dbReference>
<dbReference type="Pfam" id="PF13462">
    <property type="entry name" value="Thioredoxin_4"/>
    <property type="match status" value="1"/>
</dbReference>
<evidence type="ECO:0000256" key="4">
    <source>
        <dbReference type="ARBA" id="ARBA00023157"/>
    </source>
</evidence>
<dbReference type="Gene3D" id="3.40.30.10">
    <property type="entry name" value="Glutaredoxin"/>
    <property type="match status" value="1"/>
</dbReference>
<evidence type="ECO:0000256" key="5">
    <source>
        <dbReference type="ARBA" id="ARBA00023284"/>
    </source>
</evidence>
<evidence type="ECO:0000313" key="7">
    <source>
        <dbReference type="EMBL" id="MBR0669028.1"/>
    </source>
</evidence>
<proteinExistence type="inferred from homology"/>
<protein>
    <submittedName>
        <fullName evidence="7">Thioredoxin domain-containing protein</fullName>
    </submittedName>
</protein>
<sequence>MLQRRHLLAAALVPSLARAQGQDPRLAPRTAGRPDARAEVIEYFSLTCSHCADFHKTTWPRVKQELVETGQVRMVWRDFPLDPLALSAAAVARALPVASYEGYISALFATQDRWAFARGVDNKEEVFRIAALAGMARAAFDAAWADDELKRAVLETRLAGEREHRVNATPTFVFGGNRSVSGAIAYDRFAAEAAR</sequence>
<dbReference type="CDD" id="cd02972">
    <property type="entry name" value="DsbA_family"/>
    <property type="match status" value="1"/>
</dbReference>
<keyword evidence="8" id="KW-1185">Reference proteome</keyword>
<accession>A0ABS5F8Z2</accession>
<feature type="domain" description="Thioredoxin-like fold" evidence="6">
    <location>
        <begin position="29"/>
        <end position="189"/>
    </location>
</feature>
<keyword evidence="3" id="KW-0560">Oxidoreductase</keyword>
<dbReference type="PANTHER" id="PTHR13887">
    <property type="entry name" value="GLUTATHIONE S-TRANSFERASE KAPPA"/>
    <property type="match status" value="1"/>
</dbReference>
<comment type="caution">
    <text evidence="7">The sequence shown here is derived from an EMBL/GenBank/DDBJ whole genome shotgun (WGS) entry which is preliminary data.</text>
</comment>
<dbReference type="InterPro" id="IPR012336">
    <property type="entry name" value="Thioredoxin-like_fold"/>
</dbReference>
<dbReference type="EMBL" id="JAAGBB010000079">
    <property type="protein sequence ID" value="MBR0669028.1"/>
    <property type="molecule type" value="Genomic_DNA"/>
</dbReference>
<keyword evidence="2" id="KW-0732">Signal</keyword>
<dbReference type="SUPFAM" id="SSF52833">
    <property type="entry name" value="Thioredoxin-like"/>
    <property type="match status" value="1"/>
</dbReference>
<evidence type="ECO:0000256" key="3">
    <source>
        <dbReference type="ARBA" id="ARBA00023002"/>
    </source>
</evidence>
<dbReference type="PANTHER" id="PTHR13887:SF14">
    <property type="entry name" value="DISULFIDE BOND FORMATION PROTEIN D"/>
    <property type="match status" value="1"/>
</dbReference>
<organism evidence="7 8">
    <name type="scientific">Plastoroseomonas hellenica</name>
    <dbReference type="NCBI Taxonomy" id="2687306"/>
    <lineage>
        <taxon>Bacteria</taxon>
        <taxon>Pseudomonadati</taxon>
        <taxon>Pseudomonadota</taxon>
        <taxon>Alphaproteobacteria</taxon>
        <taxon>Acetobacterales</taxon>
        <taxon>Acetobacteraceae</taxon>
        <taxon>Plastoroseomonas</taxon>
    </lineage>
</organism>
<comment type="similarity">
    <text evidence="1">Belongs to the thioredoxin family. DsbA subfamily.</text>
</comment>
<keyword evidence="5" id="KW-0676">Redox-active center</keyword>
<dbReference type="Proteomes" id="UP001196870">
    <property type="component" value="Unassembled WGS sequence"/>
</dbReference>
<reference evidence="8" key="1">
    <citation type="journal article" date="2021" name="Syst. Appl. Microbiol.">
        <title>Roseomonas hellenica sp. nov., isolated from roots of wild-growing Alkanna tinctoria.</title>
        <authorList>
            <person name="Rat A."/>
            <person name="Naranjo H.D."/>
            <person name="Lebbe L."/>
            <person name="Cnockaert M."/>
            <person name="Krigas N."/>
            <person name="Grigoriadou K."/>
            <person name="Maloupa E."/>
            <person name="Willems A."/>
        </authorList>
    </citation>
    <scope>NUCLEOTIDE SEQUENCE [LARGE SCALE GENOMIC DNA]</scope>
    <source>
        <strain evidence="8">LMG 31523</strain>
    </source>
</reference>
<evidence type="ECO:0000256" key="1">
    <source>
        <dbReference type="ARBA" id="ARBA00005791"/>
    </source>
</evidence>
<gene>
    <name evidence="7" type="ORF">GXW71_32060</name>
</gene>
<dbReference type="RefSeq" id="WP_211857515.1">
    <property type="nucleotide sequence ID" value="NZ_JAAGBB010000079.1"/>
</dbReference>
<evidence type="ECO:0000259" key="6">
    <source>
        <dbReference type="Pfam" id="PF13462"/>
    </source>
</evidence>